<dbReference type="Pfam" id="PF11305">
    <property type="entry name" value="DUF3107"/>
    <property type="match status" value="1"/>
</dbReference>
<evidence type="ECO:0000313" key="1">
    <source>
        <dbReference type="EMBL" id="NIH52355.1"/>
    </source>
</evidence>
<sequence length="74" mass="7889">MEIRIGIINAPREVSFESSESASDIEKTVGLALETGSMVVKLTDSKGKVFLIPTASIAYVEIGSDQSRRVGFVG</sequence>
<proteinExistence type="predicted"/>
<accession>A0A7X5QYT4</accession>
<dbReference type="EMBL" id="JAAMOX010000001">
    <property type="protein sequence ID" value="NIH52355.1"/>
    <property type="molecule type" value="Genomic_DNA"/>
</dbReference>
<organism evidence="1 2">
    <name type="scientific">Lysinibacter cavernae</name>
    <dbReference type="NCBI Taxonomy" id="1640652"/>
    <lineage>
        <taxon>Bacteria</taxon>
        <taxon>Bacillati</taxon>
        <taxon>Actinomycetota</taxon>
        <taxon>Actinomycetes</taxon>
        <taxon>Micrococcales</taxon>
        <taxon>Microbacteriaceae</taxon>
        <taxon>Lysinibacter</taxon>
    </lineage>
</organism>
<name>A0A7X5QYT4_9MICO</name>
<dbReference type="RefSeq" id="WP_167146785.1">
    <property type="nucleotide sequence ID" value="NZ_JAAMOX010000001.1"/>
</dbReference>
<evidence type="ECO:0008006" key="3">
    <source>
        <dbReference type="Google" id="ProtNLM"/>
    </source>
</evidence>
<reference evidence="1 2" key="1">
    <citation type="submission" date="2020-02" db="EMBL/GenBank/DDBJ databases">
        <title>Sequencing the genomes of 1000 actinobacteria strains.</title>
        <authorList>
            <person name="Klenk H.-P."/>
        </authorList>
    </citation>
    <scope>NUCLEOTIDE SEQUENCE [LARGE SCALE GENOMIC DNA]</scope>
    <source>
        <strain evidence="1 2">DSM 27960</strain>
    </source>
</reference>
<protein>
    <recommendedName>
        <fullName evidence="3">DUF3107 domain-containing protein</fullName>
    </recommendedName>
</protein>
<dbReference type="InterPro" id="IPR021456">
    <property type="entry name" value="DUF3107"/>
</dbReference>
<gene>
    <name evidence="1" type="ORF">FHX76_000223</name>
</gene>
<comment type="caution">
    <text evidence="1">The sequence shown here is derived from an EMBL/GenBank/DDBJ whole genome shotgun (WGS) entry which is preliminary data.</text>
</comment>
<dbReference type="Proteomes" id="UP000541033">
    <property type="component" value="Unassembled WGS sequence"/>
</dbReference>
<dbReference type="AlphaFoldDB" id="A0A7X5QYT4"/>
<keyword evidence="2" id="KW-1185">Reference proteome</keyword>
<evidence type="ECO:0000313" key="2">
    <source>
        <dbReference type="Proteomes" id="UP000541033"/>
    </source>
</evidence>